<reference evidence="4 5" key="1">
    <citation type="submission" date="2017-03" db="EMBL/GenBank/DDBJ databases">
        <title>Genomes of endolithic fungi from Antarctica.</title>
        <authorList>
            <person name="Coleine C."/>
            <person name="Masonjones S."/>
            <person name="Stajich J.E."/>
        </authorList>
    </citation>
    <scope>NUCLEOTIDE SEQUENCE [LARGE SCALE GENOMIC DNA]</scope>
    <source>
        <strain evidence="4 5">CCFEE 6315</strain>
    </source>
</reference>
<accession>A0A4U0U237</accession>
<dbReference type="PANTHER" id="PTHR11567">
    <property type="entry name" value="ACID PHOSPHATASE-RELATED"/>
    <property type="match status" value="1"/>
</dbReference>
<evidence type="ECO:0000313" key="5">
    <source>
        <dbReference type="Proteomes" id="UP000308549"/>
    </source>
</evidence>
<protein>
    <recommendedName>
        <fullName evidence="6">Acid phosphatase</fullName>
    </recommendedName>
</protein>
<dbReference type="Proteomes" id="UP000308549">
    <property type="component" value="Unassembled WGS sequence"/>
</dbReference>
<comment type="similarity">
    <text evidence="1">Belongs to the histidine acid phosphatase family.</text>
</comment>
<gene>
    <name evidence="4" type="ORF">B0A50_03435</name>
</gene>
<keyword evidence="2" id="KW-0472">Membrane</keyword>
<dbReference type="SUPFAM" id="SSF53254">
    <property type="entry name" value="Phosphoglycerate mutase-like"/>
    <property type="match status" value="1"/>
</dbReference>
<evidence type="ECO:0000313" key="4">
    <source>
        <dbReference type="EMBL" id="TKA29023.1"/>
    </source>
</evidence>
<dbReference type="InterPro" id="IPR000560">
    <property type="entry name" value="His_Pase_clade-2"/>
</dbReference>
<feature type="chain" id="PRO_5020236914" description="Acid phosphatase" evidence="3">
    <location>
        <begin position="21"/>
        <end position="494"/>
    </location>
</feature>
<sequence length="494" mass="52443">MPSTTALALAAVAAVPLAVAQTLSNETVLGVYMFHRHGDRTAKATAPANLTTLGYREVYTSGEYYRNRYISSDATYQINGINNDIVKQSQITVSSPADDVLENSALGFLQGLYPPVGTQLGTSDLANGTSVSAPLDGYQLIPVALVDSGSGSEDAGWLQSATGCAQATISSNNYFLSEEYNDLLSSTQDFYDQFTSVINGSFNDSQISFKNAYTIYDLINVAEIHNSTFDPSDIVTDSRFFQLRTLANAHEWGLAYNGSDDMRAVAGMTLAAQIVQFLNNTIEGQGQSKIGVQFGSYGSFMSFFGLAQLEKANADFMGVPDYASAMSFELFTNQSLSTGQWPSEDEMYVRFLFHNGTTSNASEPVAYPLFGGDQESLSWNDFSAGLNKFSLGSTEQWCTACGNYTGQCAAYDPSGSSSSSSTGDASADSSQYRSGLSPAVNGVIGAMVTLAVVLGIEALVMVVGGFRLVSKKGLRRDSGSSVEQISASAAGKAA</sequence>
<feature type="transmembrane region" description="Helical" evidence="2">
    <location>
        <begin position="443"/>
        <end position="466"/>
    </location>
</feature>
<proteinExistence type="inferred from homology"/>
<dbReference type="Gene3D" id="3.40.50.1240">
    <property type="entry name" value="Phosphoglycerate mutase-like"/>
    <property type="match status" value="1"/>
</dbReference>
<keyword evidence="2" id="KW-1133">Transmembrane helix</keyword>
<dbReference type="Pfam" id="PF00328">
    <property type="entry name" value="His_Phos_2"/>
    <property type="match status" value="1"/>
</dbReference>
<name>A0A4U0U237_9PEZI</name>
<dbReference type="AlphaFoldDB" id="A0A4U0U237"/>
<evidence type="ECO:0000256" key="1">
    <source>
        <dbReference type="ARBA" id="ARBA00005375"/>
    </source>
</evidence>
<dbReference type="CDD" id="cd07061">
    <property type="entry name" value="HP_HAP_like"/>
    <property type="match status" value="1"/>
</dbReference>
<keyword evidence="2" id="KW-0812">Transmembrane</keyword>
<organism evidence="4 5">
    <name type="scientific">Salinomyces thailandicus</name>
    <dbReference type="NCBI Taxonomy" id="706561"/>
    <lineage>
        <taxon>Eukaryota</taxon>
        <taxon>Fungi</taxon>
        <taxon>Dikarya</taxon>
        <taxon>Ascomycota</taxon>
        <taxon>Pezizomycotina</taxon>
        <taxon>Dothideomycetes</taxon>
        <taxon>Dothideomycetidae</taxon>
        <taxon>Mycosphaerellales</taxon>
        <taxon>Teratosphaeriaceae</taxon>
        <taxon>Salinomyces</taxon>
    </lineage>
</organism>
<dbReference type="EMBL" id="NAJL01000016">
    <property type="protein sequence ID" value="TKA29023.1"/>
    <property type="molecule type" value="Genomic_DNA"/>
</dbReference>
<dbReference type="OrthoDB" id="258392at2759"/>
<comment type="caution">
    <text evidence="4">The sequence shown here is derived from an EMBL/GenBank/DDBJ whole genome shotgun (WGS) entry which is preliminary data.</text>
</comment>
<feature type="signal peptide" evidence="3">
    <location>
        <begin position="1"/>
        <end position="20"/>
    </location>
</feature>
<dbReference type="PANTHER" id="PTHR11567:SF142">
    <property type="entry name" value="PHOSPHOGLYCERATE MUTASE-LIKE PROTEIN"/>
    <property type="match status" value="1"/>
</dbReference>
<dbReference type="InterPro" id="IPR050645">
    <property type="entry name" value="Histidine_acid_phosphatase"/>
</dbReference>
<dbReference type="InterPro" id="IPR029033">
    <property type="entry name" value="His_PPase_superfam"/>
</dbReference>
<keyword evidence="3" id="KW-0732">Signal</keyword>
<evidence type="ECO:0000256" key="2">
    <source>
        <dbReference type="SAM" id="Phobius"/>
    </source>
</evidence>
<evidence type="ECO:0000256" key="3">
    <source>
        <dbReference type="SAM" id="SignalP"/>
    </source>
</evidence>
<evidence type="ECO:0008006" key="6">
    <source>
        <dbReference type="Google" id="ProtNLM"/>
    </source>
</evidence>
<dbReference type="GO" id="GO:0016791">
    <property type="term" value="F:phosphatase activity"/>
    <property type="evidence" value="ECO:0007669"/>
    <property type="project" value="TreeGrafter"/>
</dbReference>
<keyword evidence="5" id="KW-1185">Reference proteome</keyword>